<evidence type="ECO:0000313" key="2">
    <source>
        <dbReference type="EMBL" id="KAJ8400251.1"/>
    </source>
</evidence>
<dbReference type="Proteomes" id="UP001221898">
    <property type="component" value="Unassembled WGS sequence"/>
</dbReference>
<proteinExistence type="predicted"/>
<dbReference type="AlphaFoldDB" id="A0AAD7SF55"/>
<accession>A0AAD7SF55</accession>
<comment type="caution">
    <text evidence="2">The sequence shown here is derived from an EMBL/GenBank/DDBJ whole genome shotgun (WGS) entry which is preliminary data.</text>
</comment>
<feature type="compositionally biased region" description="Basic residues" evidence="1">
    <location>
        <begin position="19"/>
        <end position="30"/>
    </location>
</feature>
<organism evidence="2 3">
    <name type="scientific">Aldrovandia affinis</name>
    <dbReference type="NCBI Taxonomy" id="143900"/>
    <lineage>
        <taxon>Eukaryota</taxon>
        <taxon>Metazoa</taxon>
        <taxon>Chordata</taxon>
        <taxon>Craniata</taxon>
        <taxon>Vertebrata</taxon>
        <taxon>Euteleostomi</taxon>
        <taxon>Actinopterygii</taxon>
        <taxon>Neopterygii</taxon>
        <taxon>Teleostei</taxon>
        <taxon>Notacanthiformes</taxon>
        <taxon>Halosauridae</taxon>
        <taxon>Aldrovandia</taxon>
    </lineage>
</organism>
<protein>
    <submittedName>
        <fullName evidence="2">Uncharacterized protein</fullName>
    </submittedName>
</protein>
<feature type="region of interest" description="Disordered" evidence="1">
    <location>
        <begin position="164"/>
        <end position="205"/>
    </location>
</feature>
<evidence type="ECO:0000313" key="3">
    <source>
        <dbReference type="Proteomes" id="UP001221898"/>
    </source>
</evidence>
<dbReference type="EMBL" id="JAINUG010000078">
    <property type="protein sequence ID" value="KAJ8400251.1"/>
    <property type="molecule type" value="Genomic_DNA"/>
</dbReference>
<reference evidence="2" key="1">
    <citation type="journal article" date="2023" name="Science">
        <title>Genome structures resolve the early diversification of teleost fishes.</title>
        <authorList>
            <person name="Parey E."/>
            <person name="Louis A."/>
            <person name="Montfort J."/>
            <person name="Bouchez O."/>
            <person name="Roques C."/>
            <person name="Iampietro C."/>
            <person name="Lluch J."/>
            <person name="Castinel A."/>
            <person name="Donnadieu C."/>
            <person name="Desvignes T."/>
            <person name="Floi Bucao C."/>
            <person name="Jouanno E."/>
            <person name="Wen M."/>
            <person name="Mejri S."/>
            <person name="Dirks R."/>
            <person name="Jansen H."/>
            <person name="Henkel C."/>
            <person name="Chen W.J."/>
            <person name="Zahm M."/>
            <person name="Cabau C."/>
            <person name="Klopp C."/>
            <person name="Thompson A.W."/>
            <person name="Robinson-Rechavi M."/>
            <person name="Braasch I."/>
            <person name="Lecointre G."/>
            <person name="Bobe J."/>
            <person name="Postlethwait J.H."/>
            <person name="Berthelot C."/>
            <person name="Roest Crollius H."/>
            <person name="Guiguen Y."/>
        </authorList>
    </citation>
    <scope>NUCLEOTIDE SEQUENCE</scope>
    <source>
        <strain evidence="2">NC1722</strain>
    </source>
</reference>
<gene>
    <name evidence="2" type="ORF">AAFF_G00399450</name>
</gene>
<name>A0AAD7SF55_9TELE</name>
<evidence type="ECO:0000256" key="1">
    <source>
        <dbReference type="SAM" id="MobiDB-lite"/>
    </source>
</evidence>
<sequence>MGAVPRQHACSTIHIRLARRTPRGRGRGRRSGVTERVAGGRQRSRDHGHEFESHVRHLSVPLSARAGVTDRRRRWKLAAGDSGPVKQLGARADIARGSERFLEELEDRHLPVHSPKILRGISAAYRTEQERGPELPRKVAFVDEVAGRDPVETVPSFAAFSERSGDAKRGNVQMMHAKPRRGRIFRPPARSASQVTALGYKQRQG</sequence>
<feature type="region of interest" description="Disordered" evidence="1">
    <location>
        <begin position="19"/>
        <end position="51"/>
    </location>
</feature>
<keyword evidence="3" id="KW-1185">Reference proteome</keyword>